<dbReference type="EMBL" id="JAHWXT010000011">
    <property type="protein sequence ID" value="MCF0266944.1"/>
    <property type="molecule type" value="Genomic_DNA"/>
</dbReference>
<comment type="caution">
    <text evidence="1">The sequence shown here is derived from an EMBL/GenBank/DDBJ whole genome shotgun (WGS) entry which is preliminary data.</text>
</comment>
<dbReference type="SUPFAM" id="SSF81901">
    <property type="entry name" value="HCP-like"/>
    <property type="match status" value="1"/>
</dbReference>
<dbReference type="SMART" id="SM00671">
    <property type="entry name" value="SEL1"/>
    <property type="match status" value="1"/>
</dbReference>
<dbReference type="STRING" id="106649.GCA_000829655_02776"/>
<dbReference type="GeneID" id="67746086"/>
<protein>
    <submittedName>
        <fullName evidence="1">SEL1-like repeat protein</fullName>
    </submittedName>
</protein>
<accession>A0A077L9Y8</accession>
<sequence>MLVHIFNRFLGDSTSRRAFEQNASEAALEKAQAHHFEDQNLSLDEIANRNAMWCYLRAALRGDQEAQYKMGLSYLNGQLGLDRSYSHAEKWLEQAAHQGHTHAKEQLKKAYDELAFS</sequence>
<gene>
    <name evidence="1" type="ORF">KW868_21065</name>
</gene>
<dbReference type="Gene3D" id="1.25.40.10">
    <property type="entry name" value="Tetratricopeptide repeat domain"/>
    <property type="match status" value="1"/>
</dbReference>
<dbReference type="InterPro" id="IPR006597">
    <property type="entry name" value="Sel1-like"/>
</dbReference>
<evidence type="ECO:0000313" key="1">
    <source>
        <dbReference type="EMBL" id="MCF0266944.1"/>
    </source>
</evidence>
<evidence type="ECO:0000313" key="2">
    <source>
        <dbReference type="Proteomes" id="UP000887320"/>
    </source>
</evidence>
<dbReference type="Proteomes" id="UP000887320">
    <property type="component" value="Unassembled WGS sequence"/>
</dbReference>
<name>A0A077L9Y8_ACIGI</name>
<dbReference type="RefSeq" id="WP_004816626.1">
    <property type="nucleotide sequence ID" value="NZ_AP014630.1"/>
</dbReference>
<dbReference type="KEGG" id="agu:AS4_40640"/>
<organism evidence="1 2">
    <name type="scientific">Acinetobacter guillouiae</name>
    <name type="common">Acinetobacter genomosp. 11</name>
    <dbReference type="NCBI Taxonomy" id="106649"/>
    <lineage>
        <taxon>Bacteria</taxon>
        <taxon>Pseudomonadati</taxon>
        <taxon>Pseudomonadota</taxon>
        <taxon>Gammaproteobacteria</taxon>
        <taxon>Moraxellales</taxon>
        <taxon>Moraxellaceae</taxon>
        <taxon>Acinetobacter</taxon>
    </lineage>
</organism>
<reference evidence="1" key="1">
    <citation type="submission" date="2021-07" db="EMBL/GenBank/DDBJ databases">
        <authorList>
            <person name="Fernandez M."/>
            <person name="Pereira P."/>
            <person name="Torres Tejerizo G.A."/>
            <person name="Gonzalez P."/>
            <person name="Agostini E."/>
        </authorList>
    </citation>
    <scope>NUCLEOTIDE SEQUENCE</scope>
    <source>
        <strain evidence="1">SFC 500-1A</strain>
    </source>
</reference>
<dbReference type="Pfam" id="PF08238">
    <property type="entry name" value="Sel1"/>
    <property type="match status" value="2"/>
</dbReference>
<dbReference type="InterPro" id="IPR011990">
    <property type="entry name" value="TPR-like_helical_dom_sf"/>
</dbReference>
<dbReference type="AlphaFoldDB" id="A0A077L9Y8"/>
<proteinExistence type="predicted"/>